<reference evidence="2" key="1">
    <citation type="submission" date="2021-01" db="EMBL/GenBank/DDBJ databases">
        <authorList>
            <person name="Sun H.-H."/>
            <person name="Zhang S."/>
            <person name="Zhang Y.-J."/>
        </authorList>
    </citation>
    <scope>NUCLEOTIDE SEQUENCE</scope>
    <source>
        <strain evidence="2">CMM1</strain>
    </source>
</reference>
<dbReference type="AlphaFoldDB" id="A0A8K1I811"/>
<keyword evidence="1" id="KW-0812">Transmembrane</keyword>
<evidence type="ECO:0000256" key="1">
    <source>
        <dbReference type="SAM" id="Phobius"/>
    </source>
</evidence>
<organism evidence="2">
    <name type="scientific">Morchella brunnea</name>
    <dbReference type="NCBI Taxonomy" id="1174671"/>
    <lineage>
        <taxon>Eukaryota</taxon>
        <taxon>Fungi</taxon>
        <taxon>Dikarya</taxon>
        <taxon>Ascomycota</taxon>
        <taxon>Pezizomycotina</taxon>
        <taxon>Pezizomycetes</taxon>
        <taxon>Pezizales</taxon>
        <taxon>Morchellaceae</taxon>
        <taxon>Morchella</taxon>
    </lineage>
</organism>
<dbReference type="GeneID" id="68665322"/>
<protein>
    <submittedName>
        <fullName evidence="2">Uncharacterized protein</fullName>
    </submittedName>
</protein>
<sequence length="136" mass="15118">MKLKSKILLNFYLIVSTYRNYILFNQIIHIGPFIFNLWVGLRPAPWRPPFGRAEPSAPGGIGVKKKNKKKRGRHVLFTLTIKSFLTRTYASPLWGDAFASSETIRSLILSKLSVVYIANLGRISSIPPSVGGGDAS</sequence>
<keyword evidence="1" id="KW-1133">Transmembrane helix</keyword>
<accession>A0A8K1I811</accession>
<dbReference type="EMBL" id="MW538937">
    <property type="protein sequence ID" value="UBU98379.1"/>
    <property type="molecule type" value="Genomic_DNA"/>
</dbReference>
<proteinExistence type="predicted"/>
<evidence type="ECO:0000313" key="2">
    <source>
        <dbReference type="EMBL" id="UBU98379.1"/>
    </source>
</evidence>
<geneLocation type="mitochondrion" evidence="2"/>
<dbReference type="RefSeq" id="YP_010218673.1">
    <property type="nucleotide sequence ID" value="NC_058917.1"/>
</dbReference>
<feature type="transmembrane region" description="Helical" evidence="1">
    <location>
        <begin position="21"/>
        <end position="41"/>
    </location>
</feature>
<keyword evidence="2" id="KW-0496">Mitochondrion</keyword>
<gene>
    <name evidence="2" type="primary">orf136B</name>
</gene>
<keyword evidence="1" id="KW-0472">Membrane</keyword>
<name>A0A8K1I811_9PEZI</name>